<reference evidence="1 2" key="1">
    <citation type="submission" date="2017-09" db="EMBL/GenBank/DDBJ databases">
        <title>Large-scale bioinformatics analysis of Bacillus genomes uncovers conserved roles of natural products in bacterial physiology.</title>
        <authorList>
            <consortium name="Agbiome Team Llc"/>
            <person name="Bleich R.M."/>
            <person name="Grubbs K.J."/>
            <person name="Santa Maria K.C."/>
            <person name="Allen S.E."/>
            <person name="Farag S."/>
            <person name="Shank E.A."/>
            <person name="Bowers A."/>
        </authorList>
    </citation>
    <scope>NUCLEOTIDE SEQUENCE [LARGE SCALE GENOMIC DNA]</scope>
    <source>
        <strain evidence="1 2">AFS092789</strain>
    </source>
</reference>
<sequence>MEFNKRVFIKERLFEFLLTESEKNQVIESVSKDWDSRFDFLSGKDIMPFLIEKSIEPSLAFRMMESIRKGQGLTPEWETILSKKDISLDFIKRYENTLPTSQIGSYFSAFLTEKVNEVKQLKCH</sequence>
<gene>
    <name evidence="1" type="ORF">CON36_32870</name>
</gene>
<dbReference type="Gene3D" id="6.10.140.1510">
    <property type="match status" value="1"/>
</dbReference>
<comment type="caution">
    <text evidence="1">The sequence shown here is derived from an EMBL/GenBank/DDBJ whole genome shotgun (WGS) entry which is preliminary data.</text>
</comment>
<name>A0A9X6XVG0_BACCE</name>
<accession>A0A9X6XVG0</accession>
<evidence type="ECO:0000313" key="2">
    <source>
        <dbReference type="Proteomes" id="UP000219922"/>
    </source>
</evidence>
<dbReference type="RefSeq" id="WP_098006861.1">
    <property type="nucleotide sequence ID" value="NZ_NVMX01000151.1"/>
</dbReference>
<dbReference type="Proteomes" id="UP000219922">
    <property type="component" value="Unassembled WGS sequence"/>
</dbReference>
<dbReference type="EMBL" id="NVMX01000151">
    <property type="protein sequence ID" value="PDZ94638.1"/>
    <property type="molecule type" value="Genomic_DNA"/>
</dbReference>
<proteinExistence type="predicted"/>
<evidence type="ECO:0000313" key="1">
    <source>
        <dbReference type="EMBL" id="PDZ94638.1"/>
    </source>
</evidence>
<dbReference type="AlphaFoldDB" id="A0A9X6XVG0"/>
<protein>
    <submittedName>
        <fullName evidence="1">Uncharacterized protein</fullName>
    </submittedName>
</protein>
<organism evidence="1 2">
    <name type="scientific">Bacillus cereus</name>
    <dbReference type="NCBI Taxonomy" id="1396"/>
    <lineage>
        <taxon>Bacteria</taxon>
        <taxon>Bacillati</taxon>
        <taxon>Bacillota</taxon>
        <taxon>Bacilli</taxon>
        <taxon>Bacillales</taxon>
        <taxon>Bacillaceae</taxon>
        <taxon>Bacillus</taxon>
        <taxon>Bacillus cereus group</taxon>
    </lineage>
</organism>